<dbReference type="Proteomes" id="UP000281915">
    <property type="component" value="Unassembled WGS sequence"/>
</dbReference>
<dbReference type="EMBL" id="RHHT01000002">
    <property type="protein sequence ID" value="RNB86175.1"/>
    <property type="molecule type" value="Genomic_DNA"/>
</dbReference>
<evidence type="ECO:0000313" key="1">
    <source>
        <dbReference type="EMBL" id="RNB86175.1"/>
    </source>
</evidence>
<evidence type="ECO:0000313" key="2">
    <source>
        <dbReference type="Proteomes" id="UP000281915"/>
    </source>
</evidence>
<protein>
    <submittedName>
        <fullName evidence="1">Uncharacterized protein</fullName>
    </submittedName>
</protein>
<name>A0A3M8DFR5_9BACL</name>
<proteinExistence type="predicted"/>
<accession>A0A3M8DFR5</accession>
<sequence>MKKIRDWVITDAQLTKWISSFLLEQEPFFLEDPRLVTLLHEHSMMVYSRKEYIDSHPNFVLKSASVYNLWEQPRECWIWASSSKLRSQLPQDLLERIYQEQQRLNRGQVFDAEWIGWLERHFSLPEACKRLLDTHVFQTAGMRYLILTYEIWQTLPIDVREQTLLRWLASSWNKNRGHGIWMRFLIVIKLPFRFFVLMQATFPIRAVRIVLLLPWRFAWRITCKQRKSSAFGYIKPPFFGCWIRSGTYPVCRCGMKRG</sequence>
<reference evidence="1 2" key="1">
    <citation type="submission" date="2018-10" db="EMBL/GenBank/DDBJ databases">
        <title>Phylogenomics of Brevibacillus.</title>
        <authorList>
            <person name="Dunlap C."/>
        </authorList>
    </citation>
    <scope>NUCLEOTIDE SEQUENCE [LARGE SCALE GENOMIC DNA]</scope>
    <source>
        <strain evidence="1 2">JCM 15085</strain>
    </source>
</reference>
<comment type="caution">
    <text evidence="1">The sequence shown here is derived from an EMBL/GenBank/DDBJ whole genome shotgun (WGS) entry which is preliminary data.</text>
</comment>
<organism evidence="1 2">
    <name type="scientific">Brevibacillus panacihumi</name>
    <dbReference type="NCBI Taxonomy" id="497735"/>
    <lineage>
        <taxon>Bacteria</taxon>
        <taxon>Bacillati</taxon>
        <taxon>Bacillota</taxon>
        <taxon>Bacilli</taxon>
        <taxon>Bacillales</taxon>
        <taxon>Paenibacillaceae</taxon>
        <taxon>Brevibacillus</taxon>
    </lineage>
</organism>
<dbReference type="AlphaFoldDB" id="A0A3M8DFR5"/>
<gene>
    <name evidence="1" type="ORF">EDM58_01095</name>
</gene>